<dbReference type="Pfam" id="PF03178">
    <property type="entry name" value="CPSF_A"/>
    <property type="match status" value="1"/>
</dbReference>
<dbReference type="InterPro" id="IPR058543">
    <property type="entry name" value="Beta-prop_RSE1/DDB1/CPSF1_2nd"/>
</dbReference>
<name>S9VYG3_SCHCR</name>
<dbReference type="PANTHER" id="PTHR10644">
    <property type="entry name" value="DNA REPAIR/RNA PROCESSING CPSF FAMILY"/>
    <property type="match status" value="1"/>
</dbReference>
<dbReference type="STRING" id="653667.S9VYG3"/>
<dbReference type="Gene3D" id="2.130.10.10">
    <property type="entry name" value="YVTN repeat-like/Quinoprotein amine dehydrogenase"/>
    <property type="match status" value="3"/>
</dbReference>
<dbReference type="InterPro" id="IPR050358">
    <property type="entry name" value="RSE1/DDB1/CFT1"/>
</dbReference>
<evidence type="ECO:0000256" key="1">
    <source>
        <dbReference type="ARBA" id="ARBA00004123"/>
    </source>
</evidence>
<keyword evidence="2" id="KW-0539">Nucleus</keyword>
<feature type="domain" description="RSE1/DDB1/CPSF1 C-terminal" evidence="3">
    <location>
        <begin position="712"/>
        <end position="992"/>
    </location>
</feature>
<evidence type="ECO:0000313" key="6">
    <source>
        <dbReference type="EMBL" id="EPY51304.1"/>
    </source>
</evidence>
<dbReference type="GeneID" id="25036802"/>
<dbReference type="OMA" id="PHMVYGF"/>
<dbReference type="GO" id="GO:0003676">
    <property type="term" value="F:nucleic acid binding"/>
    <property type="evidence" value="ECO:0007669"/>
    <property type="project" value="InterPro"/>
</dbReference>
<dbReference type="InterPro" id="IPR004871">
    <property type="entry name" value="RSE1/DDB1/CPSF1_C"/>
</dbReference>
<dbReference type="InterPro" id="IPR015943">
    <property type="entry name" value="WD40/YVTN_repeat-like_dom_sf"/>
</dbReference>
<dbReference type="GO" id="GO:0005634">
    <property type="term" value="C:nucleus"/>
    <property type="evidence" value="ECO:0007669"/>
    <property type="project" value="UniProtKB-SubCell"/>
</dbReference>
<feature type="domain" description="RSE1/DDB1/CPSF1 second beta-propeller" evidence="5">
    <location>
        <begin position="399"/>
        <end position="665"/>
    </location>
</feature>
<dbReference type="AlphaFoldDB" id="S9VYG3"/>
<accession>S9VYG3</accession>
<dbReference type="RefSeq" id="XP_013023874.1">
    <property type="nucleotide sequence ID" value="XM_013168420.1"/>
</dbReference>
<dbReference type="SUPFAM" id="SSF50978">
    <property type="entry name" value="WD40 repeat-like"/>
    <property type="match status" value="2"/>
</dbReference>
<evidence type="ECO:0000313" key="7">
    <source>
        <dbReference type="Proteomes" id="UP000015464"/>
    </source>
</evidence>
<dbReference type="Proteomes" id="UP000015464">
    <property type="component" value="Unassembled WGS sequence"/>
</dbReference>
<comment type="subcellular location">
    <subcellularLocation>
        <location evidence="1">Nucleus</location>
    </subcellularLocation>
</comment>
<keyword evidence="7" id="KW-1185">Reference proteome</keyword>
<organism evidence="6 7">
    <name type="scientific">Schizosaccharomyces cryophilus (strain OY26 / ATCC MYA-4695 / CBS 11777 / NBRC 106824 / NRRL Y48691)</name>
    <name type="common">Fission yeast</name>
    <dbReference type="NCBI Taxonomy" id="653667"/>
    <lineage>
        <taxon>Eukaryota</taxon>
        <taxon>Fungi</taxon>
        <taxon>Dikarya</taxon>
        <taxon>Ascomycota</taxon>
        <taxon>Taphrinomycotina</taxon>
        <taxon>Schizosaccharomycetes</taxon>
        <taxon>Schizosaccharomycetales</taxon>
        <taxon>Schizosaccharomycetaceae</taxon>
        <taxon>Schizosaccharomyces</taxon>
    </lineage>
</organism>
<evidence type="ECO:0000259" key="4">
    <source>
        <dbReference type="Pfam" id="PF10433"/>
    </source>
</evidence>
<gene>
    <name evidence="6" type="ORF">SPOG_02479</name>
</gene>
<reference evidence="6 7" key="1">
    <citation type="journal article" date="2011" name="Science">
        <title>Comparative functional genomics of the fission yeasts.</title>
        <authorList>
            <person name="Rhind N."/>
            <person name="Chen Z."/>
            <person name="Yassour M."/>
            <person name="Thompson D.A."/>
            <person name="Haas B.J."/>
            <person name="Habib N."/>
            <person name="Wapinski I."/>
            <person name="Roy S."/>
            <person name="Lin M.F."/>
            <person name="Heiman D.I."/>
            <person name="Young S.K."/>
            <person name="Furuya K."/>
            <person name="Guo Y."/>
            <person name="Pidoux A."/>
            <person name="Chen H.M."/>
            <person name="Robbertse B."/>
            <person name="Goldberg J.M."/>
            <person name="Aoki K."/>
            <person name="Bayne E.H."/>
            <person name="Berlin A.M."/>
            <person name="Desjardins C.A."/>
            <person name="Dobbs E."/>
            <person name="Dukaj L."/>
            <person name="Fan L."/>
            <person name="FitzGerald M.G."/>
            <person name="French C."/>
            <person name="Gujja S."/>
            <person name="Hansen K."/>
            <person name="Keifenheim D."/>
            <person name="Levin J.Z."/>
            <person name="Mosher R.A."/>
            <person name="Mueller C.A."/>
            <person name="Pfiffner J."/>
            <person name="Priest M."/>
            <person name="Russ C."/>
            <person name="Smialowska A."/>
            <person name="Swoboda P."/>
            <person name="Sykes S.M."/>
            <person name="Vaughn M."/>
            <person name="Vengrova S."/>
            <person name="Yoder R."/>
            <person name="Zeng Q."/>
            <person name="Allshire R."/>
            <person name="Baulcombe D."/>
            <person name="Birren B.W."/>
            <person name="Brown W."/>
            <person name="Ekwall K."/>
            <person name="Kellis M."/>
            <person name="Leatherwood J."/>
            <person name="Levin H."/>
            <person name="Margalit H."/>
            <person name="Martienssen R."/>
            <person name="Nieduszynski C.A."/>
            <person name="Spatafora J.W."/>
            <person name="Friedman N."/>
            <person name="Dalgaard J.Z."/>
            <person name="Baumann P."/>
            <person name="Niki H."/>
            <person name="Regev A."/>
            <person name="Nusbaum C."/>
        </authorList>
    </citation>
    <scope>NUCLEOTIDE SEQUENCE [LARGE SCALE GENOMIC DNA]</scope>
    <source>
        <strain evidence="7">OY26 / ATCC MYA-4695 / CBS 11777 / NBRC 106824 / NRRL Y48691</strain>
    </source>
</reference>
<proteinExistence type="predicted"/>
<protein>
    <submittedName>
        <fullName evidence="6">Silencing protein Rik1</fullName>
    </submittedName>
</protein>
<evidence type="ECO:0000259" key="5">
    <source>
        <dbReference type="Pfam" id="PF23726"/>
    </source>
</evidence>
<dbReference type="OrthoDB" id="433457at2759"/>
<feature type="domain" description="RSE1/DDB1/CPSF1 first beta-propeller" evidence="4">
    <location>
        <begin position="13"/>
        <end position="334"/>
    </location>
</feature>
<dbReference type="InterPro" id="IPR036322">
    <property type="entry name" value="WD40_repeat_dom_sf"/>
</dbReference>
<sequence length="1048" mass="119476">MALCVHSFRSTTIDTAISSQFFSSEPSLILVQNLNINIYRITDKNDLDIFTTIPLWYAVRHLQTYRPPGLSRDYLFVVLQDDTYFTLYWDEDFQKVNVDHPPLRYRVSFPWCRFAKSYCLVDKRMRMIFLSIDEAFMLCINVLSAEERQKSGNSIDDGFPISFPVHLIYDICLLNYPKIPTLVVLHSEGIESAITAFPIDVESKNLENGIRLFESVLPSKILPFGKRGLLVLDKRSIHCFYRGGIVTIESPPTVYNHWVSLEGYENHFIVSDINGNFYAIYSSILAGKLWNLTFEKLEISPVTCITSLVSLNDSLLFIGSHGNCSKLISLRDLSDIFVLPSLGPIHDINIYSNDQSQGMLVCAGTFYNASLLYYKHALSMKVLGFYECSGIVRIMVLSSHPVDKLFIVFVDETFVFDLKEGLHLEFVPEMSIKERTIALSGTDNQFIQVTSRSLRIYDSTNLPKAIHLEKITNASCYQDYSAIVIGGLELVIFQKDTEISRTKFDSEISCLEMASESKIAIGFWSKEVLIYSFMINSKSGRVFKSKISSLPRNVILEHLDPEMSLFLVSYGDGFLVSYVLSKNDLIFTEVKKLGTTPIIFSRLSVHVGTYIICNNDQPHMVYGFNGTLGYMPLNMPVSYDVCQFSIKLGTNGIVAVSSKGISFLELDSSPHLYASKFPLSQVPLRAVMLDEILITINLHPHSEGTDGFTEKYSLSLLDFFSGKQLEKYDFPLQNRCEEILRIDKETVIVAINNYQPHDLFPLNGKLLLYRFIPKLTILNCINTFQVAAAVSCLAVYERGFIASFGQFVGFFDIINGKMELKKKFCVGNLISQIIIDEEKNILVGDVVGFITVLRLENRNFAMYTRYYLGERVINALCFEKNKYIFASDSGILHILRLDNISHSERRNGHSRLIAESQYRLHDRVTRFCLNTMPQTFYPVKTLESRLYFGTIKGAFGSIFSLNSNIDEFDELAKKIRQLELSYLPTADFESIEEEESNEIPFVNGDIITDTRNWSSTQIIRLCRLLEHVEHLNSHEKVRMLLDEVQLLS</sequence>
<evidence type="ECO:0000256" key="2">
    <source>
        <dbReference type="ARBA" id="ARBA00023242"/>
    </source>
</evidence>
<dbReference type="eggNOG" id="KOG1897">
    <property type="taxonomic scope" value="Eukaryota"/>
</dbReference>
<dbReference type="Pfam" id="PF23726">
    <property type="entry name" value="Beta-prop_RSE1_2nd"/>
    <property type="match status" value="1"/>
</dbReference>
<dbReference type="InterPro" id="IPR018846">
    <property type="entry name" value="Beta-prop_RSE1/DDB1/CPSF1_1st"/>
</dbReference>
<dbReference type="Pfam" id="PF10433">
    <property type="entry name" value="Beta-prop_RSE1_1st"/>
    <property type="match status" value="1"/>
</dbReference>
<evidence type="ECO:0000259" key="3">
    <source>
        <dbReference type="Pfam" id="PF03178"/>
    </source>
</evidence>
<dbReference type="EMBL" id="KE546991">
    <property type="protein sequence ID" value="EPY51304.1"/>
    <property type="molecule type" value="Genomic_DNA"/>
</dbReference>
<dbReference type="HOGENOM" id="CLU_290548_0_0_1"/>